<protein>
    <recommendedName>
        <fullName evidence="4">Transmembrane protein</fullName>
    </recommendedName>
</protein>
<organism evidence="2 3">
    <name type="scientific">Colletotrichum zoysiae</name>
    <dbReference type="NCBI Taxonomy" id="1216348"/>
    <lineage>
        <taxon>Eukaryota</taxon>
        <taxon>Fungi</taxon>
        <taxon>Dikarya</taxon>
        <taxon>Ascomycota</taxon>
        <taxon>Pezizomycotina</taxon>
        <taxon>Sordariomycetes</taxon>
        <taxon>Hypocreomycetidae</taxon>
        <taxon>Glomerellales</taxon>
        <taxon>Glomerellaceae</taxon>
        <taxon>Colletotrichum</taxon>
        <taxon>Colletotrichum graminicola species complex</taxon>
    </lineage>
</organism>
<evidence type="ECO:0000313" key="3">
    <source>
        <dbReference type="Proteomes" id="UP001232148"/>
    </source>
</evidence>
<gene>
    <name evidence="2" type="ORF">LX32DRAFT_153288</name>
</gene>
<dbReference type="AlphaFoldDB" id="A0AAD9HU57"/>
<keyword evidence="3" id="KW-1185">Reference proteome</keyword>
<reference evidence="2" key="1">
    <citation type="submission" date="2021-06" db="EMBL/GenBank/DDBJ databases">
        <title>Comparative genomics, transcriptomics and evolutionary studies reveal genomic signatures of adaptation to plant cell wall in hemibiotrophic fungi.</title>
        <authorList>
            <consortium name="DOE Joint Genome Institute"/>
            <person name="Baroncelli R."/>
            <person name="Diaz J.F."/>
            <person name="Benocci T."/>
            <person name="Peng M."/>
            <person name="Battaglia E."/>
            <person name="Haridas S."/>
            <person name="Andreopoulos W."/>
            <person name="Labutti K."/>
            <person name="Pangilinan J."/>
            <person name="Floch G.L."/>
            <person name="Makela M.R."/>
            <person name="Henrissat B."/>
            <person name="Grigoriev I.V."/>
            <person name="Crouch J.A."/>
            <person name="De Vries R.P."/>
            <person name="Sukno S.A."/>
            <person name="Thon M.R."/>
        </authorList>
    </citation>
    <scope>NUCLEOTIDE SEQUENCE</scope>
    <source>
        <strain evidence="2">MAFF235873</strain>
    </source>
</reference>
<keyword evidence="1" id="KW-0472">Membrane</keyword>
<proteinExistence type="predicted"/>
<name>A0AAD9HU57_9PEZI</name>
<comment type="caution">
    <text evidence="2">The sequence shown here is derived from an EMBL/GenBank/DDBJ whole genome shotgun (WGS) entry which is preliminary data.</text>
</comment>
<keyword evidence="1" id="KW-0812">Transmembrane</keyword>
<dbReference type="Proteomes" id="UP001232148">
    <property type="component" value="Unassembled WGS sequence"/>
</dbReference>
<accession>A0AAD9HU57</accession>
<keyword evidence="1" id="KW-1133">Transmembrane helix</keyword>
<dbReference type="EMBL" id="MU842809">
    <property type="protein sequence ID" value="KAK2035356.1"/>
    <property type="molecule type" value="Genomic_DNA"/>
</dbReference>
<evidence type="ECO:0008006" key="4">
    <source>
        <dbReference type="Google" id="ProtNLM"/>
    </source>
</evidence>
<sequence length="103" mass="11277">MVSRTRIGGQCDRPTDHPPLAALHLGIVCLFFVLFFGLFFTLFPKLCSSLASAEPCLGRSLWNGTASTQTPGVVEARELLSALSTWVENDEPSHVVKSERSAW</sequence>
<evidence type="ECO:0000313" key="2">
    <source>
        <dbReference type="EMBL" id="KAK2035356.1"/>
    </source>
</evidence>
<evidence type="ECO:0000256" key="1">
    <source>
        <dbReference type="SAM" id="Phobius"/>
    </source>
</evidence>
<feature type="transmembrane region" description="Helical" evidence="1">
    <location>
        <begin position="20"/>
        <end position="43"/>
    </location>
</feature>